<dbReference type="GO" id="GO:0008395">
    <property type="term" value="F:steroid hydroxylase activity"/>
    <property type="evidence" value="ECO:0007669"/>
    <property type="project" value="TreeGrafter"/>
</dbReference>
<feature type="binding site" description="axial binding residue" evidence="5">
    <location>
        <position position="477"/>
    </location>
    <ligand>
        <name>heme</name>
        <dbReference type="ChEBI" id="CHEBI:30413"/>
    </ligand>
    <ligandPart>
        <name>Fe</name>
        <dbReference type="ChEBI" id="CHEBI:18248"/>
    </ligandPart>
</feature>
<dbReference type="PRINTS" id="PR00385">
    <property type="entry name" value="P450"/>
</dbReference>
<accession>A0A088DHX1</accession>
<dbReference type="GO" id="GO:0005506">
    <property type="term" value="F:iron ion binding"/>
    <property type="evidence" value="ECO:0007669"/>
    <property type="project" value="InterPro"/>
</dbReference>
<gene>
    <name evidence="6" type="primary">CYP306A1</name>
</gene>
<dbReference type="Gene3D" id="1.10.630.10">
    <property type="entry name" value="Cytochrome P450"/>
    <property type="match status" value="1"/>
</dbReference>
<dbReference type="InterPro" id="IPR001128">
    <property type="entry name" value="Cyt_P450"/>
</dbReference>
<dbReference type="PANTHER" id="PTHR24300:SF403">
    <property type="entry name" value="CYTOCHROME P450 306A1"/>
    <property type="match status" value="1"/>
</dbReference>
<sequence>MKGFTFGGRILEGQTLPPGPMGYPIVGSLFHVDPQKPFDFFQALALEHGKICKVYMGCKLFIIVTDPAILRKYFAKPDFCGRAPLDIPFKMMEGCGLIAAEGEHWAIQRQFTAKFMKEVGMRGGNTHDRKLMEDRLLNTVLSFVEGKILLNVWITRTEAARSILTFVLDLSEGEHVSLDTPLQQTIGNMLNDIIFGQQYPPDDPKWQRIQFLRENGVKQLKMAQASNLIPILSFIFRGKLSEFAQGIRETHVEYQRVIDVRKRDFDASGEYHGPKCLVADFLQAQREARIRDPQSIESQSFSDKQLCYLAGDIFGAGIDTTVNTIQWCILYLCKRQSIQEDIYQDIQTRCGPIITLQDKHQLAYIQVSKLKMNACLFKNQASIRCVSYQAFIFEVMRMKPAVPMGVPHGTTQTVEMEGYTIPKGATIIPLQWAINGDEEFWDVPTDFDPKRFFISRDKKELQPNENFIPFQVGKRRCVGEEFGLDMIFLFLANFLQRFHVQLPPDDDNYDLNCYPDFAFTLHPLPYFVRLTARRP</sequence>
<evidence type="ECO:0000256" key="3">
    <source>
        <dbReference type="ARBA" id="ARBA00023004"/>
    </source>
</evidence>
<dbReference type="GO" id="GO:0020037">
    <property type="term" value="F:heme binding"/>
    <property type="evidence" value="ECO:0007669"/>
    <property type="project" value="InterPro"/>
</dbReference>
<dbReference type="AlphaFoldDB" id="A0A088DHX1"/>
<evidence type="ECO:0000256" key="4">
    <source>
        <dbReference type="ARBA" id="ARBA00023033"/>
    </source>
</evidence>
<keyword evidence="2 5" id="KW-0479">Metal-binding</keyword>
<dbReference type="GO" id="GO:0006805">
    <property type="term" value="P:xenobiotic metabolic process"/>
    <property type="evidence" value="ECO:0007669"/>
    <property type="project" value="TreeGrafter"/>
</dbReference>
<dbReference type="InterPro" id="IPR002401">
    <property type="entry name" value="Cyt_P450_E_grp-I"/>
</dbReference>
<dbReference type="GO" id="GO:0006082">
    <property type="term" value="P:organic acid metabolic process"/>
    <property type="evidence" value="ECO:0007669"/>
    <property type="project" value="TreeGrafter"/>
</dbReference>
<keyword evidence="4" id="KW-0503">Monooxygenase</keyword>
<evidence type="ECO:0000256" key="2">
    <source>
        <dbReference type="ARBA" id="ARBA00022723"/>
    </source>
</evidence>
<keyword evidence="4" id="KW-0560">Oxidoreductase</keyword>
<dbReference type="InterPro" id="IPR036396">
    <property type="entry name" value="Cyt_P450_sf"/>
</dbReference>
<keyword evidence="3 5" id="KW-0408">Iron</keyword>
<dbReference type="SUPFAM" id="SSF48264">
    <property type="entry name" value="Cytochrome P450"/>
    <property type="match status" value="1"/>
</dbReference>
<reference evidence="6" key="2">
    <citation type="journal article" date="2014" name="Aquat. Toxicol.">
        <title>Crude oil exposure results in oxidative stress-mediated dysfunctional development and reproduction in the copepod Tigriopus japonicus and modulates expression of cytochrome P450 (CYP) genes.</title>
        <authorList>
            <person name="Han J."/>
            <person name="Won E.J."/>
            <person name="Hwang D.S."/>
            <person name="Shin K.H."/>
            <person name="Lee Y.S."/>
            <person name="Leung K.M."/>
            <person name="Lee S.J."/>
            <person name="Lee J.S."/>
        </authorList>
    </citation>
    <scope>NUCLEOTIDE SEQUENCE</scope>
</reference>
<dbReference type="Pfam" id="PF00067">
    <property type="entry name" value="p450"/>
    <property type="match status" value="3"/>
</dbReference>
<dbReference type="PRINTS" id="PR00463">
    <property type="entry name" value="EP450I"/>
</dbReference>
<evidence type="ECO:0000256" key="5">
    <source>
        <dbReference type="PIRSR" id="PIRSR602401-1"/>
    </source>
</evidence>
<comment type="cofactor">
    <cofactor evidence="5">
        <name>heme</name>
        <dbReference type="ChEBI" id="CHEBI:30413"/>
    </cofactor>
</comment>
<dbReference type="PANTHER" id="PTHR24300">
    <property type="entry name" value="CYTOCHROME P450 508A4-RELATED"/>
    <property type="match status" value="1"/>
</dbReference>
<proteinExistence type="evidence at transcript level"/>
<keyword evidence="5" id="KW-0349">Heme</keyword>
<name>A0A088DHX1_TIGJA</name>
<organism evidence="6">
    <name type="scientific">Tigriopus japonicus</name>
    <name type="common">Copepod</name>
    <dbReference type="NCBI Taxonomy" id="158387"/>
    <lineage>
        <taxon>Eukaryota</taxon>
        <taxon>Metazoa</taxon>
        <taxon>Ecdysozoa</taxon>
        <taxon>Arthropoda</taxon>
        <taxon>Crustacea</taxon>
        <taxon>Multicrustacea</taxon>
        <taxon>Hexanauplia</taxon>
        <taxon>Copepoda</taxon>
        <taxon>Harpacticoida</taxon>
        <taxon>Harpacticidae</taxon>
        <taxon>Tigriopus</taxon>
    </lineage>
</organism>
<comment type="similarity">
    <text evidence="1">Belongs to the cytochrome P450 family.</text>
</comment>
<protein>
    <submittedName>
        <fullName evidence="6">Cytochrome P450 CYP306A1</fullName>
    </submittedName>
</protein>
<dbReference type="EMBL" id="KF639990">
    <property type="protein sequence ID" value="AIL94144.1"/>
    <property type="molecule type" value="mRNA"/>
</dbReference>
<reference evidence="6" key="1">
    <citation type="submission" date="2013-09" db="EMBL/GenBank/DDBJ databases">
        <authorList>
            <person name="Lee J.-S."/>
        </authorList>
    </citation>
    <scope>NUCLEOTIDE SEQUENCE</scope>
</reference>
<evidence type="ECO:0000256" key="1">
    <source>
        <dbReference type="ARBA" id="ARBA00010617"/>
    </source>
</evidence>
<evidence type="ECO:0000313" key="6">
    <source>
        <dbReference type="EMBL" id="AIL94144.1"/>
    </source>
</evidence>
<dbReference type="InterPro" id="IPR050182">
    <property type="entry name" value="Cytochrome_P450_fam2"/>
</dbReference>
<dbReference type="GO" id="GO:0016712">
    <property type="term" value="F:oxidoreductase activity, acting on paired donors, with incorporation or reduction of molecular oxygen, reduced flavin or flavoprotein as one donor, and incorporation of one atom of oxygen"/>
    <property type="evidence" value="ECO:0007669"/>
    <property type="project" value="TreeGrafter"/>
</dbReference>
<dbReference type="GO" id="GO:0005737">
    <property type="term" value="C:cytoplasm"/>
    <property type="evidence" value="ECO:0007669"/>
    <property type="project" value="TreeGrafter"/>
</dbReference>